<dbReference type="InterPro" id="IPR014430">
    <property type="entry name" value="Scs7"/>
</dbReference>
<comment type="subcellular location">
    <subcellularLocation>
        <location evidence="1">Endoplasmic reticulum membrane</location>
        <topology evidence="1">Multi-pass membrane protein</topology>
    </subcellularLocation>
</comment>
<evidence type="ECO:0000313" key="9">
    <source>
        <dbReference type="EMBL" id="MET6996310.1"/>
    </source>
</evidence>
<evidence type="ECO:0000256" key="4">
    <source>
        <dbReference type="ARBA" id="ARBA00022989"/>
    </source>
</evidence>
<feature type="transmembrane region" description="Helical" evidence="8">
    <location>
        <begin position="111"/>
        <end position="133"/>
    </location>
</feature>
<evidence type="ECO:0000256" key="8">
    <source>
        <dbReference type="SAM" id="Phobius"/>
    </source>
</evidence>
<evidence type="ECO:0000256" key="1">
    <source>
        <dbReference type="ARBA" id="ARBA00004477"/>
    </source>
</evidence>
<evidence type="ECO:0000256" key="7">
    <source>
        <dbReference type="ARBA" id="ARBA00023136"/>
    </source>
</evidence>
<keyword evidence="4 8" id="KW-1133">Transmembrane helix</keyword>
<gene>
    <name evidence="9" type="ORF">ABR189_02980</name>
</gene>
<evidence type="ECO:0000256" key="5">
    <source>
        <dbReference type="ARBA" id="ARBA00023002"/>
    </source>
</evidence>
<evidence type="ECO:0000256" key="3">
    <source>
        <dbReference type="ARBA" id="ARBA00022824"/>
    </source>
</evidence>
<sequence>MKHRFERSGPGSPRLFKHDFLERLSSVHFAVPLFIYVRIIYFFSEQAFLQMELTIPVFAGFSAAGVLLWMLTAYVWHQTVSHFKNTSAIIRGMHTLLQGLHYQAPEDGRRVMISPFVSIPLAIGAYYLFAMVLPDDYLYAFYPGFLAGYLVYDLGHYALHQLDIKHPRWVLLRKKHFRHAHAATCSEDDINNYFQHGHFRPDYSKH</sequence>
<keyword evidence="6" id="KW-0443">Lipid metabolism</keyword>
<evidence type="ECO:0008006" key="11">
    <source>
        <dbReference type="Google" id="ProtNLM"/>
    </source>
</evidence>
<keyword evidence="10" id="KW-1185">Reference proteome</keyword>
<dbReference type="PANTHER" id="PTHR12863:SF1">
    <property type="entry name" value="FATTY ACID 2-HYDROXYLASE"/>
    <property type="match status" value="1"/>
</dbReference>
<accession>A0ABV2T0Z9</accession>
<keyword evidence="7 8" id="KW-0472">Membrane</keyword>
<organism evidence="9 10">
    <name type="scientific">Chitinophaga defluvii</name>
    <dbReference type="NCBI Taxonomy" id="3163343"/>
    <lineage>
        <taxon>Bacteria</taxon>
        <taxon>Pseudomonadati</taxon>
        <taxon>Bacteroidota</taxon>
        <taxon>Chitinophagia</taxon>
        <taxon>Chitinophagales</taxon>
        <taxon>Chitinophagaceae</taxon>
        <taxon>Chitinophaga</taxon>
    </lineage>
</organism>
<dbReference type="EMBL" id="JBEXAC010000001">
    <property type="protein sequence ID" value="MET6996310.1"/>
    <property type="molecule type" value="Genomic_DNA"/>
</dbReference>
<protein>
    <recommendedName>
        <fullName evidence="11">Fatty acid hydroxylase family protein</fullName>
    </recommendedName>
</protein>
<dbReference type="Proteomes" id="UP001549749">
    <property type="component" value="Unassembled WGS sequence"/>
</dbReference>
<evidence type="ECO:0000256" key="2">
    <source>
        <dbReference type="ARBA" id="ARBA00022692"/>
    </source>
</evidence>
<evidence type="ECO:0000313" key="10">
    <source>
        <dbReference type="Proteomes" id="UP001549749"/>
    </source>
</evidence>
<comment type="caution">
    <text evidence="9">The sequence shown here is derived from an EMBL/GenBank/DDBJ whole genome shotgun (WGS) entry which is preliminary data.</text>
</comment>
<keyword evidence="2 8" id="KW-0812">Transmembrane</keyword>
<keyword evidence="3" id="KW-0256">Endoplasmic reticulum</keyword>
<feature type="transmembrane region" description="Helical" evidence="8">
    <location>
        <begin position="20"/>
        <end position="43"/>
    </location>
</feature>
<dbReference type="RefSeq" id="WP_354658956.1">
    <property type="nucleotide sequence ID" value="NZ_JBEXAC010000001.1"/>
</dbReference>
<dbReference type="PANTHER" id="PTHR12863">
    <property type="entry name" value="FATTY ACID HYDROXYLASE"/>
    <property type="match status" value="1"/>
</dbReference>
<evidence type="ECO:0000256" key="6">
    <source>
        <dbReference type="ARBA" id="ARBA00023098"/>
    </source>
</evidence>
<feature type="transmembrane region" description="Helical" evidence="8">
    <location>
        <begin position="139"/>
        <end position="159"/>
    </location>
</feature>
<proteinExistence type="predicted"/>
<feature type="transmembrane region" description="Helical" evidence="8">
    <location>
        <begin position="55"/>
        <end position="76"/>
    </location>
</feature>
<name>A0ABV2T0Z9_9BACT</name>
<keyword evidence="5" id="KW-0560">Oxidoreductase</keyword>
<reference evidence="9 10" key="1">
    <citation type="submission" date="2024-06" db="EMBL/GenBank/DDBJ databases">
        <title>Chitinophaga defluvii sp. nov., isolated from municipal sewage.</title>
        <authorList>
            <person name="Zhang L."/>
        </authorList>
    </citation>
    <scope>NUCLEOTIDE SEQUENCE [LARGE SCALE GENOMIC DNA]</scope>
    <source>
        <strain evidence="9 10">H8</strain>
    </source>
</reference>